<dbReference type="SUPFAM" id="SSF53098">
    <property type="entry name" value="Ribonuclease H-like"/>
    <property type="match status" value="1"/>
</dbReference>
<comment type="caution">
    <text evidence="8">The sequence shown here is derived from an EMBL/GenBank/DDBJ whole genome shotgun (WGS) entry which is preliminary data.</text>
</comment>
<keyword evidence="9" id="KW-1185">Reference proteome</keyword>
<dbReference type="Proteomes" id="UP001591681">
    <property type="component" value="Unassembled WGS sequence"/>
</dbReference>
<evidence type="ECO:0000256" key="5">
    <source>
        <dbReference type="ARBA" id="ARBA00023242"/>
    </source>
</evidence>
<dbReference type="PANTHER" id="PTHR46481:SF10">
    <property type="entry name" value="ZINC FINGER BED DOMAIN-CONTAINING PROTEIN 39"/>
    <property type="match status" value="1"/>
</dbReference>
<evidence type="ECO:0000313" key="8">
    <source>
        <dbReference type="EMBL" id="KAL2087196.1"/>
    </source>
</evidence>
<keyword evidence="3" id="KW-0863">Zinc-finger</keyword>
<evidence type="ECO:0000256" key="3">
    <source>
        <dbReference type="ARBA" id="ARBA00022771"/>
    </source>
</evidence>
<keyword evidence="5" id="KW-0539">Nucleus</keyword>
<evidence type="ECO:0000313" key="9">
    <source>
        <dbReference type="Proteomes" id="UP001591681"/>
    </source>
</evidence>
<keyword evidence="2" id="KW-0479">Metal-binding</keyword>
<proteinExistence type="predicted"/>
<evidence type="ECO:0000256" key="2">
    <source>
        <dbReference type="ARBA" id="ARBA00022723"/>
    </source>
</evidence>
<dbReference type="SUPFAM" id="SSF140996">
    <property type="entry name" value="Hermes dimerisation domain"/>
    <property type="match status" value="1"/>
</dbReference>
<evidence type="ECO:0000256" key="6">
    <source>
        <dbReference type="SAM" id="MobiDB-lite"/>
    </source>
</evidence>
<dbReference type="InterPro" id="IPR008906">
    <property type="entry name" value="HATC_C_dom"/>
</dbReference>
<feature type="compositionally biased region" description="Low complexity" evidence="6">
    <location>
        <begin position="188"/>
        <end position="198"/>
    </location>
</feature>
<evidence type="ECO:0000259" key="7">
    <source>
        <dbReference type="Pfam" id="PF05699"/>
    </source>
</evidence>
<evidence type="ECO:0000256" key="4">
    <source>
        <dbReference type="ARBA" id="ARBA00022833"/>
    </source>
</evidence>
<keyword evidence="4" id="KW-0862">Zinc</keyword>
<evidence type="ECO:0000256" key="1">
    <source>
        <dbReference type="ARBA" id="ARBA00004123"/>
    </source>
</evidence>
<dbReference type="EMBL" id="JBHFQA010000015">
    <property type="protein sequence ID" value="KAL2087196.1"/>
    <property type="molecule type" value="Genomic_DNA"/>
</dbReference>
<gene>
    <name evidence="8" type="ORF">ACEWY4_018255</name>
</gene>
<sequence>MQSEGLKRFFATSRAPTLTGERKKEMDKAFFKMMYLDYKPLTAGEREGMRHFAGVAQPGYICPCYNTVRDSLMPQALEEMEDGLRNLLKKGDGFVVSADIWTSRRGHSFLGIVASFIDGAFRGHTILLSCDHIKGHHTAERIYHMYESVLKYWNVEGRVIRVVTDSASNMVKAFTLFPVTEEDELTDEGAAGASSSSAAEHDEEDGPPALSQIEVEEVAANVENMISTYFTVSSLHLRCPIHMLQLAIKDAINEHDSINRLLVKVGNLVRSVKKSTLNTEQTDRLGVRPTSACITRWSSQLQMIDSVLRLFQKDPLWQTKMKTSAAHITLNEVRQLTHLVRVLTPLADLTNNLQKELGNLGMILPAVSELKSLLTDDAAMPMMIAAFGETLANNISSRYGRYYTDKHILLASVLDPRFKSEWILRDESVCNRLGEIRELLVEETGRLNPAHETPNPDASPGSESEPKRARLFGSYFSEQLRTPEDTKGEVEKFLSSPRQNPDADVIQFWMENSKLYPRLSKVARVVFSIPSGSASAERVFSAAGLVSRNHRTSLKPQILSRLVLLKVNSKELQL</sequence>
<reference evidence="8 9" key="1">
    <citation type="submission" date="2024-09" db="EMBL/GenBank/DDBJ databases">
        <title>A chromosome-level genome assembly of Gray's grenadier anchovy, Coilia grayii.</title>
        <authorList>
            <person name="Fu Z."/>
        </authorList>
    </citation>
    <scope>NUCLEOTIDE SEQUENCE [LARGE SCALE GENOMIC DNA]</scope>
    <source>
        <strain evidence="8">G4</strain>
        <tissue evidence="8">Muscle</tissue>
    </source>
</reference>
<feature type="region of interest" description="Disordered" evidence="6">
    <location>
        <begin position="187"/>
        <end position="208"/>
    </location>
</feature>
<dbReference type="InterPro" id="IPR052035">
    <property type="entry name" value="ZnF_BED_domain_contain"/>
</dbReference>
<comment type="subcellular location">
    <subcellularLocation>
        <location evidence="1">Nucleus</location>
    </subcellularLocation>
</comment>
<name>A0ABD1JKE5_9TELE</name>
<dbReference type="PANTHER" id="PTHR46481">
    <property type="entry name" value="ZINC FINGER BED DOMAIN-CONTAINING PROTEIN 4"/>
    <property type="match status" value="1"/>
</dbReference>
<dbReference type="Pfam" id="PF05699">
    <property type="entry name" value="Dimer_Tnp_hAT"/>
    <property type="match status" value="1"/>
</dbReference>
<dbReference type="AlphaFoldDB" id="A0ABD1JKE5"/>
<feature type="region of interest" description="Disordered" evidence="6">
    <location>
        <begin position="444"/>
        <end position="467"/>
    </location>
</feature>
<dbReference type="GO" id="GO:0008270">
    <property type="term" value="F:zinc ion binding"/>
    <property type="evidence" value="ECO:0007669"/>
    <property type="project" value="UniProtKB-KW"/>
</dbReference>
<accession>A0ABD1JKE5</accession>
<dbReference type="GO" id="GO:0005634">
    <property type="term" value="C:nucleus"/>
    <property type="evidence" value="ECO:0007669"/>
    <property type="project" value="UniProtKB-SubCell"/>
</dbReference>
<dbReference type="InterPro" id="IPR012337">
    <property type="entry name" value="RNaseH-like_sf"/>
</dbReference>
<protein>
    <recommendedName>
        <fullName evidence="7">HAT C-terminal dimerisation domain-containing protein</fullName>
    </recommendedName>
</protein>
<organism evidence="8 9">
    <name type="scientific">Coilia grayii</name>
    <name type="common">Gray's grenadier anchovy</name>
    <dbReference type="NCBI Taxonomy" id="363190"/>
    <lineage>
        <taxon>Eukaryota</taxon>
        <taxon>Metazoa</taxon>
        <taxon>Chordata</taxon>
        <taxon>Craniata</taxon>
        <taxon>Vertebrata</taxon>
        <taxon>Euteleostomi</taxon>
        <taxon>Actinopterygii</taxon>
        <taxon>Neopterygii</taxon>
        <taxon>Teleostei</taxon>
        <taxon>Clupei</taxon>
        <taxon>Clupeiformes</taxon>
        <taxon>Clupeoidei</taxon>
        <taxon>Engraulidae</taxon>
        <taxon>Coilinae</taxon>
        <taxon>Coilia</taxon>
    </lineage>
</organism>
<feature type="domain" description="HAT C-terminal dimerisation" evidence="7">
    <location>
        <begin position="489"/>
        <end position="566"/>
    </location>
</feature>